<feature type="signal peptide" evidence="1">
    <location>
        <begin position="1"/>
        <end position="16"/>
    </location>
</feature>
<organism evidence="3 4">
    <name type="scientific">Coemansia guatemalensis</name>
    <dbReference type="NCBI Taxonomy" id="2761395"/>
    <lineage>
        <taxon>Eukaryota</taxon>
        <taxon>Fungi</taxon>
        <taxon>Fungi incertae sedis</taxon>
        <taxon>Zoopagomycota</taxon>
        <taxon>Kickxellomycotina</taxon>
        <taxon>Kickxellomycetes</taxon>
        <taxon>Kickxellales</taxon>
        <taxon>Kickxellaceae</taxon>
        <taxon>Coemansia</taxon>
    </lineage>
</organism>
<protein>
    <recommendedName>
        <fullName evidence="2">Fungal lipase-type domain-containing protein</fullName>
    </recommendedName>
</protein>
<dbReference type="PANTHER" id="PTHR45856:SF25">
    <property type="entry name" value="FUNGAL LIPASE-LIKE DOMAIN-CONTAINING PROTEIN"/>
    <property type="match status" value="1"/>
</dbReference>
<dbReference type="InterPro" id="IPR029058">
    <property type="entry name" value="AB_hydrolase_fold"/>
</dbReference>
<accession>A0A9W8LRI3</accession>
<sequence>MRLWALLGFVVYGCHGTFQQLADSNERMLASSADMPKSRVHSNPLLTTLRHWGRYAASTYQRYEDWDNCTDCQAPDIAETELNSTWSTALPAFSRGYVGIHHGRREVVVAFRGTTHIMDTLSDAQIAQVPWPPSSDGSDTIDGTSRVHWGFLLAYKAAQLQIRDALETIARDARLADYSLHFVGHSLGAAQATLAFVDYSLGYPEYSNEKGRKAGRTFPRSCSLVTFGSPRVGNLQFIRLVDSPSTCVGWHRRSDDKLDESVLRVVHESDIVPHLPRSMLLLGRYSHAGRETWARDAAGEAASEIIICSHHADDGKEDPQCSAGTSPLGWNILDHLVYPGIQLHILPDFLHPLAPLANV</sequence>
<keyword evidence="1" id="KW-0732">Signal</keyword>
<keyword evidence="4" id="KW-1185">Reference proteome</keyword>
<name>A0A9W8LRI3_9FUNG</name>
<evidence type="ECO:0000313" key="4">
    <source>
        <dbReference type="Proteomes" id="UP001140094"/>
    </source>
</evidence>
<feature type="chain" id="PRO_5040736716" description="Fungal lipase-type domain-containing protein" evidence="1">
    <location>
        <begin position="17"/>
        <end position="359"/>
    </location>
</feature>
<evidence type="ECO:0000259" key="2">
    <source>
        <dbReference type="Pfam" id="PF01764"/>
    </source>
</evidence>
<proteinExistence type="predicted"/>
<dbReference type="GO" id="GO:0006629">
    <property type="term" value="P:lipid metabolic process"/>
    <property type="evidence" value="ECO:0007669"/>
    <property type="project" value="InterPro"/>
</dbReference>
<dbReference type="SUPFAM" id="SSF53474">
    <property type="entry name" value="alpha/beta-Hydrolases"/>
    <property type="match status" value="1"/>
</dbReference>
<comment type="caution">
    <text evidence="3">The sequence shown here is derived from an EMBL/GenBank/DDBJ whole genome shotgun (WGS) entry which is preliminary data.</text>
</comment>
<dbReference type="Gene3D" id="3.40.50.1820">
    <property type="entry name" value="alpha/beta hydrolase"/>
    <property type="match status" value="1"/>
</dbReference>
<dbReference type="PANTHER" id="PTHR45856">
    <property type="entry name" value="ALPHA/BETA-HYDROLASES SUPERFAMILY PROTEIN"/>
    <property type="match status" value="1"/>
</dbReference>
<dbReference type="CDD" id="cd00519">
    <property type="entry name" value="Lipase_3"/>
    <property type="match status" value="1"/>
</dbReference>
<dbReference type="Proteomes" id="UP001140094">
    <property type="component" value="Unassembled WGS sequence"/>
</dbReference>
<dbReference type="OrthoDB" id="426718at2759"/>
<dbReference type="InterPro" id="IPR002921">
    <property type="entry name" value="Fungal_lipase-type"/>
</dbReference>
<dbReference type="Pfam" id="PF01764">
    <property type="entry name" value="Lipase_3"/>
    <property type="match status" value="1"/>
</dbReference>
<dbReference type="InterPro" id="IPR051218">
    <property type="entry name" value="Sec_MonoDiacylglyc_Lipase"/>
</dbReference>
<evidence type="ECO:0000256" key="1">
    <source>
        <dbReference type="SAM" id="SignalP"/>
    </source>
</evidence>
<reference evidence="3" key="1">
    <citation type="submission" date="2022-07" db="EMBL/GenBank/DDBJ databases">
        <title>Phylogenomic reconstructions and comparative analyses of Kickxellomycotina fungi.</title>
        <authorList>
            <person name="Reynolds N.K."/>
            <person name="Stajich J.E."/>
            <person name="Barry K."/>
            <person name="Grigoriev I.V."/>
            <person name="Crous P."/>
            <person name="Smith M.E."/>
        </authorList>
    </citation>
    <scope>NUCLEOTIDE SEQUENCE</scope>
    <source>
        <strain evidence="3">NRRL 1565</strain>
    </source>
</reference>
<gene>
    <name evidence="3" type="ORF">H4R20_003308</name>
</gene>
<dbReference type="EMBL" id="JANBUO010000673">
    <property type="protein sequence ID" value="KAJ2802357.1"/>
    <property type="molecule type" value="Genomic_DNA"/>
</dbReference>
<evidence type="ECO:0000313" key="3">
    <source>
        <dbReference type="EMBL" id="KAJ2802357.1"/>
    </source>
</evidence>
<dbReference type="AlphaFoldDB" id="A0A9W8LRI3"/>
<feature type="domain" description="Fungal lipase-type" evidence="2">
    <location>
        <begin position="108"/>
        <end position="277"/>
    </location>
</feature>